<name>A0A1S7PSR3_9HYPH</name>
<dbReference type="RefSeq" id="WP_080817334.1">
    <property type="nucleotide sequence ID" value="NZ_LT009748.1"/>
</dbReference>
<dbReference type="InterPro" id="IPR027417">
    <property type="entry name" value="P-loop_NTPase"/>
</dbReference>
<dbReference type="AlphaFoldDB" id="A0A1S7PSR3"/>
<dbReference type="Gene3D" id="3.40.50.300">
    <property type="entry name" value="P-loop containing nucleotide triphosphate hydrolases"/>
    <property type="match status" value="1"/>
</dbReference>
<evidence type="ECO:0000313" key="1">
    <source>
        <dbReference type="EMBL" id="CUX25980.1"/>
    </source>
</evidence>
<reference evidence="1 2" key="1">
    <citation type="submission" date="2016-01" db="EMBL/GenBank/DDBJ databases">
        <authorList>
            <person name="Oliw E.H."/>
        </authorList>
    </citation>
    <scope>NUCLEOTIDE SEQUENCE [LARGE SCALE GENOMIC DNA]</scope>
    <source>
        <strain evidence="1 2">Zutra 3-1</strain>
    </source>
</reference>
<proteinExistence type="predicted"/>
<protein>
    <recommendedName>
        <fullName evidence="3">2-phosphoglycerate kinase</fullName>
    </recommendedName>
</protein>
<evidence type="ECO:0008006" key="3">
    <source>
        <dbReference type="Google" id="ProtNLM"/>
    </source>
</evidence>
<organism evidence="1 2">
    <name type="scientific">Agrobacterium deltaense Zutra 3/1</name>
    <dbReference type="NCBI Taxonomy" id="1183427"/>
    <lineage>
        <taxon>Bacteria</taxon>
        <taxon>Pseudomonadati</taxon>
        <taxon>Pseudomonadota</taxon>
        <taxon>Alphaproteobacteria</taxon>
        <taxon>Hyphomicrobiales</taxon>
        <taxon>Rhizobiaceae</taxon>
        <taxon>Rhizobium/Agrobacterium group</taxon>
        <taxon>Agrobacterium</taxon>
    </lineage>
</organism>
<sequence length="198" mass="22015">MRPTLSTILIAGTSHVGKSTLAGLLSERLRCEAISTDSLARHPGRPWPGIPAPVEEYYARLSAETIHWFLKIHHQNIWPLIRTMIDSRSAIGTPTIFEGAALRPEFISPLLGGTVAGVFLHAGNDFLLERMRSHARYEDATAEKRRIIDAFIERSLRENTDMLASAQEHRVPVVDVTELQAFETLVTDLAIRAEAPLS</sequence>
<accession>A0A1S7PSR3</accession>
<dbReference type="SUPFAM" id="SSF52540">
    <property type="entry name" value="P-loop containing nucleoside triphosphate hydrolases"/>
    <property type="match status" value="1"/>
</dbReference>
<dbReference type="Proteomes" id="UP000191987">
    <property type="component" value="Unassembled WGS sequence"/>
</dbReference>
<dbReference type="EMBL" id="FBWG01000010">
    <property type="protein sequence ID" value="CUX25980.1"/>
    <property type="molecule type" value="Genomic_DNA"/>
</dbReference>
<evidence type="ECO:0000313" key="2">
    <source>
        <dbReference type="Proteomes" id="UP000191987"/>
    </source>
</evidence>
<gene>
    <name evidence="1" type="ORF">AGR7C_Cc180010</name>
</gene>